<keyword evidence="2" id="KW-1185">Reference proteome</keyword>
<dbReference type="Proteomes" id="UP000291562">
    <property type="component" value="Chromosome"/>
</dbReference>
<dbReference type="EMBL" id="CP035704">
    <property type="protein sequence ID" value="QBB70700.1"/>
    <property type="molecule type" value="Genomic_DNA"/>
</dbReference>
<organism evidence="1 2">
    <name type="scientific">Pseudolysobacter antarcticus</name>
    <dbReference type="NCBI Taxonomy" id="2511995"/>
    <lineage>
        <taxon>Bacteria</taxon>
        <taxon>Pseudomonadati</taxon>
        <taxon>Pseudomonadota</taxon>
        <taxon>Gammaproteobacteria</taxon>
        <taxon>Lysobacterales</taxon>
        <taxon>Rhodanobacteraceae</taxon>
        <taxon>Pseudolysobacter</taxon>
    </lineage>
</organism>
<dbReference type="RefSeq" id="WP_129832988.1">
    <property type="nucleotide sequence ID" value="NZ_CP035704.1"/>
</dbReference>
<dbReference type="OrthoDB" id="5941857at2"/>
<accession>A0A411HJX7</accession>
<dbReference type="AlphaFoldDB" id="A0A411HJX7"/>
<evidence type="ECO:0000313" key="2">
    <source>
        <dbReference type="Proteomes" id="UP000291562"/>
    </source>
</evidence>
<proteinExistence type="predicted"/>
<name>A0A411HJX7_9GAMM</name>
<protein>
    <submittedName>
        <fullName evidence="1">Uncharacterized protein</fullName>
    </submittedName>
</protein>
<dbReference type="KEGG" id="xbc:ELE36_10180"/>
<reference evidence="1 2" key="1">
    <citation type="submission" date="2019-01" db="EMBL/GenBank/DDBJ databases">
        <title>Pseudolysobacter antarctica gen. nov., sp. nov., isolated from Fildes Peninsula, Antarctica.</title>
        <authorList>
            <person name="Wei Z."/>
            <person name="Peng F."/>
        </authorList>
    </citation>
    <scope>NUCLEOTIDE SEQUENCE [LARGE SCALE GENOMIC DNA]</scope>
    <source>
        <strain evidence="1 2">AQ6-296</strain>
    </source>
</reference>
<sequence>MSLPDNAIASIQICIEDYQSTDPRRALSSVRNLYAGTLILAKEKLRRLSPEGSNEVLIKKQLKI</sequence>
<gene>
    <name evidence="1" type="ORF">ELE36_10180</name>
</gene>
<evidence type="ECO:0000313" key="1">
    <source>
        <dbReference type="EMBL" id="QBB70700.1"/>
    </source>
</evidence>